<organism evidence="2 3">
    <name type="scientific">Tritrichomonas musculus</name>
    <dbReference type="NCBI Taxonomy" id="1915356"/>
    <lineage>
        <taxon>Eukaryota</taxon>
        <taxon>Metamonada</taxon>
        <taxon>Parabasalia</taxon>
        <taxon>Tritrichomonadida</taxon>
        <taxon>Tritrichomonadidae</taxon>
        <taxon>Tritrichomonas</taxon>
    </lineage>
</organism>
<proteinExistence type="predicted"/>
<evidence type="ECO:0000256" key="1">
    <source>
        <dbReference type="SAM" id="MobiDB-lite"/>
    </source>
</evidence>
<keyword evidence="3" id="KW-1185">Reference proteome</keyword>
<feature type="region of interest" description="Disordered" evidence="1">
    <location>
        <begin position="61"/>
        <end position="92"/>
    </location>
</feature>
<protein>
    <submittedName>
        <fullName evidence="2">Uncharacterized protein</fullName>
    </submittedName>
</protein>
<feature type="compositionally biased region" description="Acidic residues" evidence="1">
    <location>
        <begin position="63"/>
        <end position="79"/>
    </location>
</feature>
<sequence length="108" mass="12584">MDWPLITLAYLFTPAGRLLYISKLRESGITVLPDENVENLNPQEIDYHLYLGDDFRRNFDSSDISDDNESNENSFDDDQNQTSNSITDNNGITYCLYDSENMMEKKWI</sequence>
<reference evidence="2 3" key="1">
    <citation type="submission" date="2024-04" db="EMBL/GenBank/DDBJ databases">
        <title>Tritrichomonas musculus Genome.</title>
        <authorList>
            <person name="Alves-Ferreira E."/>
            <person name="Grigg M."/>
            <person name="Lorenzi H."/>
            <person name="Galac M."/>
        </authorList>
    </citation>
    <scope>NUCLEOTIDE SEQUENCE [LARGE SCALE GENOMIC DNA]</scope>
    <source>
        <strain evidence="2 3">EAF2021</strain>
    </source>
</reference>
<feature type="compositionally biased region" description="Polar residues" evidence="1">
    <location>
        <begin position="82"/>
        <end position="92"/>
    </location>
</feature>
<gene>
    <name evidence="2" type="ORF">M9Y10_018122</name>
</gene>
<accession>A0ABR2GN75</accession>
<evidence type="ECO:0000313" key="3">
    <source>
        <dbReference type="Proteomes" id="UP001470230"/>
    </source>
</evidence>
<name>A0ABR2GN75_9EUKA</name>
<comment type="caution">
    <text evidence="2">The sequence shown here is derived from an EMBL/GenBank/DDBJ whole genome shotgun (WGS) entry which is preliminary data.</text>
</comment>
<dbReference type="Proteomes" id="UP001470230">
    <property type="component" value="Unassembled WGS sequence"/>
</dbReference>
<evidence type="ECO:0000313" key="2">
    <source>
        <dbReference type="EMBL" id="KAK8835068.1"/>
    </source>
</evidence>
<dbReference type="EMBL" id="JAPFFF010000240">
    <property type="protein sequence ID" value="KAK8835068.1"/>
    <property type="molecule type" value="Genomic_DNA"/>
</dbReference>